<feature type="transmembrane region" description="Helical" evidence="1">
    <location>
        <begin position="205"/>
        <end position="227"/>
    </location>
</feature>
<organism evidence="2 3">
    <name type="scientific">Legionella cardiaca</name>
    <dbReference type="NCBI Taxonomy" id="1071983"/>
    <lineage>
        <taxon>Bacteria</taxon>
        <taxon>Pseudomonadati</taxon>
        <taxon>Pseudomonadota</taxon>
        <taxon>Gammaproteobacteria</taxon>
        <taxon>Legionellales</taxon>
        <taxon>Legionellaceae</taxon>
        <taxon>Legionella</taxon>
    </lineage>
</organism>
<proteinExistence type="predicted"/>
<gene>
    <name evidence="2" type="ORF">PXX05_00890</name>
</gene>
<evidence type="ECO:0000256" key="1">
    <source>
        <dbReference type="SAM" id="Phobius"/>
    </source>
</evidence>
<reference evidence="2 3" key="1">
    <citation type="submission" date="2023-02" db="EMBL/GenBank/DDBJ databases">
        <title>Genome Sequence of L. cardiaca H63T.</title>
        <authorList>
            <person name="Lopez A.E."/>
            <person name="Cianciotto N.P."/>
        </authorList>
    </citation>
    <scope>NUCLEOTIDE SEQUENCE [LARGE SCALE GENOMIC DNA]</scope>
    <source>
        <strain evidence="2 3">H63</strain>
    </source>
</reference>
<feature type="transmembrane region" description="Helical" evidence="1">
    <location>
        <begin position="176"/>
        <end position="199"/>
    </location>
</feature>
<dbReference type="EMBL" id="CP119078">
    <property type="protein sequence ID" value="WED43362.1"/>
    <property type="molecule type" value="Genomic_DNA"/>
</dbReference>
<name>A0ABY8AW21_9GAMM</name>
<protein>
    <submittedName>
        <fullName evidence="2">Uncharacterized protein</fullName>
    </submittedName>
</protein>
<sequence length="246" mass="26830">MPKNISVVGIMIGAEYKDFKLYHIEESWEKTAQHFKSSAGTSEASGFQILQYLANPSLDANTQFIIAYDVASPNKEAHIKTILTGLKKIKKNDLLPTLVAIGHESSPWSEDIMEQVTFKEVESTDNHYDLFKSIIDEKFKTLKDELPFHERLENVSPLPEASSPAMNNTSPAMSNISMLVLDGFIFTLGIAAIAVAFTVLNAATFGVGGLIVAGLGVAAALTGFGLFTSHVRERHTIPDESPDFAP</sequence>
<dbReference type="RefSeq" id="WP_275089175.1">
    <property type="nucleotide sequence ID" value="NZ_CP119078.1"/>
</dbReference>
<keyword evidence="1" id="KW-0472">Membrane</keyword>
<keyword evidence="1" id="KW-0812">Transmembrane</keyword>
<evidence type="ECO:0000313" key="2">
    <source>
        <dbReference type="EMBL" id="WED43362.1"/>
    </source>
</evidence>
<keyword evidence="3" id="KW-1185">Reference proteome</keyword>
<accession>A0ABY8AW21</accession>
<keyword evidence="1" id="KW-1133">Transmembrane helix</keyword>
<dbReference type="Proteomes" id="UP001222087">
    <property type="component" value="Chromosome"/>
</dbReference>
<evidence type="ECO:0000313" key="3">
    <source>
        <dbReference type="Proteomes" id="UP001222087"/>
    </source>
</evidence>